<reference evidence="2" key="1">
    <citation type="submission" date="2021-07" db="EMBL/GenBank/DDBJ databases">
        <title>Characterization of violacein-producing bacteria and related species.</title>
        <authorList>
            <person name="Wilson H.S."/>
            <person name="De Leon M.E."/>
        </authorList>
    </citation>
    <scope>NUCLEOTIDE SEQUENCE</scope>
    <source>
        <strain evidence="2">HSC-15S17</strain>
    </source>
</reference>
<keyword evidence="5" id="KW-1185">Reference proteome</keyword>
<dbReference type="SMART" id="SM00028">
    <property type="entry name" value="TPR"/>
    <property type="match status" value="3"/>
</dbReference>
<accession>A0AA41HBS6</accession>
<evidence type="ECO:0000313" key="4">
    <source>
        <dbReference type="Proteomes" id="UP001155901"/>
    </source>
</evidence>
<dbReference type="InterPro" id="IPR002591">
    <property type="entry name" value="Phosphodiest/P_Trfase"/>
</dbReference>
<dbReference type="AlphaFoldDB" id="A0AA41HBS6"/>
<evidence type="ECO:0000313" key="2">
    <source>
        <dbReference type="EMBL" id="MBV6320858.1"/>
    </source>
</evidence>
<protein>
    <submittedName>
        <fullName evidence="2">Alkaline phosphatase family protein</fullName>
    </submittedName>
    <submittedName>
        <fullName evidence="3">Tetratricopeptide (TPR) repeat protein</fullName>
    </submittedName>
</protein>
<dbReference type="EMBL" id="JALJZU010000004">
    <property type="protein sequence ID" value="MCP2008431.1"/>
    <property type="molecule type" value="Genomic_DNA"/>
</dbReference>
<evidence type="ECO:0000313" key="3">
    <source>
        <dbReference type="EMBL" id="MCP2008431.1"/>
    </source>
</evidence>
<dbReference type="Proteomes" id="UP001155901">
    <property type="component" value="Unassembled WGS sequence"/>
</dbReference>
<organism evidence="2 4">
    <name type="scientific">Duganella violaceipulchra</name>
    <dbReference type="NCBI Taxonomy" id="2849652"/>
    <lineage>
        <taxon>Bacteria</taxon>
        <taxon>Pseudomonadati</taxon>
        <taxon>Pseudomonadota</taxon>
        <taxon>Betaproteobacteria</taxon>
        <taxon>Burkholderiales</taxon>
        <taxon>Oxalobacteraceae</taxon>
        <taxon>Telluria group</taxon>
        <taxon>Duganella</taxon>
    </lineage>
</organism>
<keyword evidence="1" id="KW-0802">TPR repeat</keyword>
<gene>
    <name evidence="2" type="ORF">KVP70_07915</name>
    <name evidence="3" type="ORF">L1274_002139</name>
</gene>
<dbReference type="InterPro" id="IPR019734">
    <property type="entry name" value="TPR_rpt"/>
</dbReference>
<evidence type="ECO:0000256" key="1">
    <source>
        <dbReference type="PROSITE-ProRule" id="PRU00339"/>
    </source>
</evidence>
<dbReference type="Proteomes" id="UP001162889">
    <property type="component" value="Unassembled WGS sequence"/>
</dbReference>
<name>A0AA41HBS6_9BURK</name>
<feature type="repeat" description="TPR" evidence="1">
    <location>
        <begin position="537"/>
        <end position="570"/>
    </location>
</feature>
<sequence length="615" mass="64299">MRSPSEARPAPALVMLALDGVDWNLLQELDEGGLTPFLSSLVGAGTWAPLDFPLPACADSGWTSAATGMQPDRHGILHPLTAIAGSLFMQAPGAAALRTEAIWHAADAAGRHTAVIGWPATRGLRLRHGTVIAPGADAAPANDEHAWPLDPQAVWPPEARELVHAARLAPGDIQAQDLHFLLAPLDAAARRRLAGAAAAALAECATLHALGTAAIEERGADVLMLRLPFLGVMAAALAGVPDRRAARLCLARCLQFLDLLCGRYQNLAGRDACFAILSNGTRDAGFMLLCGPGIARDRAIAPVAACDIWPTVAAALGLPAASELDGRVIDEALTAAPPRMKTDAAAVAPLAPAGIRVTPSSPALSAAALAMFEQEDLAPPDFAPQIAFARGVECETRLALATMTALRGNRGAALEQLRALGHRFGGDLNVRIALAEQLLLAGQFDQCLAITRNLPLVRTGGAWADATEGMVAFASGDWPQAMARLGALAQLQASSPGAVTPPINAAMWLGRAQLAQREWELAAASFRAAIAHDGRDYFAWSGLGMAERMLGQWRRAASAYGRAVSLGPRSAETLLDLATAWEHCGDMNLAAQARARAMRIDPKAVAGIARITTPK</sequence>
<proteinExistence type="predicted"/>
<dbReference type="Pfam" id="PF01663">
    <property type="entry name" value="Phosphodiest"/>
    <property type="match status" value="1"/>
</dbReference>
<dbReference type="PROSITE" id="PS50005">
    <property type="entry name" value="TPR"/>
    <property type="match status" value="2"/>
</dbReference>
<evidence type="ECO:0000313" key="5">
    <source>
        <dbReference type="Proteomes" id="UP001162889"/>
    </source>
</evidence>
<dbReference type="RefSeq" id="WP_217941579.1">
    <property type="nucleotide sequence ID" value="NZ_JAHTGR010000003.1"/>
</dbReference>
<dbReference type="EMBL" id="JAHTGR010000003">
    <property type="protein sequence ID" value="MBV6320858.1"/>
    <property type="molecule type" value="Genomic_DNA"/>
</dbReference>
<reference evidence="3" key="2">
    <citation type="submission" date="2022-03" db="EMBL/GenBank/DDBJ databases">
        <title>Genome Encyclopedia of Bacteria and Archaea VI: Functional Genomics of Type Strains.</title>
        <authorList>
            <person name="Whitman W."/>
        </authorList>
    </citation>
    <scope>NUCLEOTIDE SEQUENCE</scope>
    <source>
        <strain evidence="3">HSC-15S17</strain>
    </source>
</reference>
<comment type="caution">
    <text evidence="2">The sequence shown here is derived from an EMBL/GenBank/DDBJ whole genome shotgun (WGS) entry which is preliminary data.</text>
</comment>
<feature type="repeat" description="TPR" evidence="1">
    <location>
        <begin position="571"/>
        <end position="604"/>
    </location>
</feature>